<sequence length="240" mass="26789">MNGTTPVQYPNSVDVAIVNAALSYTKQAMARCDPSHDMYHVQRVRGNAINIAKTLADRNPDMLVVELAAILHDVLDKKYLPSEMQGSKPDTLQYLRPFFQCISSHSDLIASGRAALISKVIDNVSWSNEQELRAMGEWEGWHDECIELHIVQDADRLDAIGAIGIMRCAAYSSATNRPLVVPDGDPANMRSAITHFYQKLVLIEESLKTEHGKELGSKRHKFMIEFLNEVSDEVLASKSH</sequence>
<dbReference type="Pfam" id="PF01966">
    <property type="entry name" value="HD"/>
    <property type="match status" value="1"/>
</dbReference>
<evidence type="ECO:0000259" key="1">
    <source>
        <dbReference type="SMART" id="SM00471"/>
    </source>
</evidence>
<dbReference type="InParanoid" id="A0A0H2RZI0"/>
<dbReference type="STRING" id="27342.A0A0H2RZI0"/>
<dbReference type="Proteomes" id="UP000053477">
    <property type="component" value="Unassembled WGS sequence"/>
</dbReference>
<keyword evidence="3" id="KW-1185">Reference proteome</keyword>
<dbReference type="EMBL" id="KQ085908">
    <property type="protein sequence ID" value="KLO17159.1"/>
    <property type="molecule type" value="Genomic_DNA"/>
</dbReference>
<dbReference type="OrthoDB" id="16547at2759"/>
<dbReference type="InterPro" id="IPR006674">
    <property type="entry name" value="HD_domain"/>
</dbReference>
<reference evidence="2 3" key="1">
    <citation type="submission" date="2015-04" db="EMBL/GenBank/DDBJ databases">
        <title>Complete genome sequence of Schizopora paradoxa KUC8140, a cosmopolitan wood degrader in East Asia.</title>
        <authorList>
            <consortium name="DOE Joint Genome Institute"/>
            <person name="Min B."/>
            <person name="Park H."/>
            <person name="Jang Y."/>
            <person name="Kim J.-J."/>
            <person name="Kim K.H."/>
            <person name="Pangilinan J."/>
            <person name="Lipzen A."/>
            <person name="Riley R."/>
            <person name="Grigoriev I.V."/>
            <person name="Spatafora J.W."/>
            <person name="Choi I.-G."/>
        </authorList>
    </citation>
    <scope>NUCLEOTIDE SEQUENCE [LARGE SCALE GENOMIC DNA]</scope>
    <source>
        <strain evidence="2 3">KUC8140</strain>
    </source>
</reference>
<accession>A0A0H2RZI0</accession>
<protein>
    <recommendedName>
        <fullName evidence="1">HD/PDEase domain-containing protein</fullName>
    </recommendedName>
</protein>
<dbReference type="PANTHER" id="PTHR33594">
    <property type="entry name" value="SUPERFAMILY HYDROLASE, PUTATIVE (AFU_ORTHOLOGUE AFUA_1G03035)-RELATED"/>
    <property type="match status" value="1"/>
</dbReference>
<proteinExistence type="predicted"/>
<dbReference type="CDD" id="cd00077">
    <property type="entry name" value="HDc"/>
    <property type="match status" value="1"/>
</dbReference>
<evidence type="ECO:0000313" key="2">
    <source>
        <dbReference type="EMBL" id="KLO17159.1"/>
    </source>
</evidence>
<feature type="domain" description="HD/PDEase" evidence="1">
    <location>
        <begin position="33"/>
        <end position="169"/>
    </location>
</feature>
<dbReference type="InterPro" id="IPR003607">
    <property type="entry name" value="HD/PDEase_dom"/>
</dbReference>
<evidence type="ECO:0000313" key="3">
    <source>
        <dbReference type="Proteomes" id="UP000053477"/>
    </source>
</evidence>
<name>A0A0H2RZI0_9AGAM</name>
<organism evidence="2 3">
    <name type="scientific">Schizopora paradoxa</name>
    <dbReference type="NCBI Taxonomy" id="27342"/>
    <lineage>
        <taxon>Eukaryota</taxon>
        <taxon>Fungi</taxon>
        <taxon>Dikarya</taxon>
        <taxon>Basidiomycota</taxon>
        <taxon>Agaricomycotina</taxon>
        <taxon>Agaricomycetes</taxon>
        <taxon>Hymenochaetales</taxon>
        <taxon>Schizoporaceae</taxon>
        <taxon>Schizopora</taxon>
    </lineage>
</organism>
<dbReference type="PANTHER" id="PTHR33594:SF1">
    <property type="entry name" value="HD_PDEASE DOMAIN-CONTAINING PROTEIN"/>
    <property type="match status" value="1"/>
</dbReference>
<gene>
    <name evidence="2" type="ORF">SCHPADRAFT_900948</name>
</gene>
<dbReference type="SMART" id="SM00471">
    <property type="entry name" value="HDc"/>
    <property type="match status" value="1"/>
</dbReference>
<dbReference type="Gene3D" id="1.10.3210.50">
    <property type="match status" value="1"/>
</dbReference>
<dbReference type="SUPFAM" id="SSF109604">
    <property type="entry name" value="HD-domain/PDEase-like"/>
    <property type="match status" value="1"/>
</dbReference>
<dbReference type="AlphaFoldDB" id="A0A0H2RZI0"/>